<dbReference type="EMBL" id="AP023415">
    <property type="protein sequence ID" value="BCK79057.1"/>
    <property type="molecule type" value="Genomic_DNA"/>
</dbReference>
<evidence type="ECO:0000313" key="1">
    <source>
        <dbReference type="EMBL" id="BCK79057.1"/>
    </source>
</evidence>
<proteinExistence type="predicted"/>
<dbReference type="KEGG" id="vfa:MM35RIKEN_12490"/>
<keyword evidence="2" id="KW-1185">Reference proteome</keyword>
<organism evidence="1 2">
    <name type="scientific">Vescimonas fastidiosa</name>
    <dbReference type="NCBI Taxonomy" id="2714353"/>
    <lineage>
        <taxon>Bacteria</taxon>
        <taxon>Bacillati</taxon>
        <taxon>Bacillota</taxon>
        <taxon>Clostridia</taxon>
        <taxon>Eubacteriales</taxon>
        <taxon>Oscillospiraceae</taxon>
        <taxon>Vescimonas</taxon>
    </lineage>
</organism>
<sequence length="52" mass="5734">MDNKNEQQIGAATYVVERVFTGTKTIQEVVTEEIIFTGKQAANFDGQAPDMV</sequence>
<reference evidence="1" key="1">
    <citation type="submission" date="2020-09" db="EMBL/GenBank/DDBJ databases">
        <title>New species isolated from human feces.</title>
        <authorList>
            <person name="Kitahara M."/>
            <person name="Shigeno Y."/>
            <person name="Shime M."/>
            <person name="Matsumoto Y."/>
            <person name="Nakamura S."/>
            <person name="Motooka D."/>
            <person name="Fukuoka S."/>
            <person name="Nishikawa H."/>
            <person name="Benno Y."/>
        </authorList>
    </citation>
    <scope>NUCLEOTIDE SEQUENCE</scope>
    <source>
        <strain evidence="1">MM35</strain>
    </source>
</reference>
<dbReference type="RefSeq" id="WP_212820246.1">
    <property type="nucleotide sequence ID" value="NZ_AP023415.1"/>
</dbReference>
<accession>A0A810PY62</accession>
<evidence type="ECO:0000313" key="2">
    <source>
        <dbReference type="Proteomes" id="UP000681343"/>
    </source>
</evidence>
<name>A0A810PY62_9FIRM</name>
<gene>
    <name evidence="1" type="ORF">MM35RIKEN_12490</name>
</gene>
<protein>
    <submittedName>
        <fullName evidence="1">Uncharacterized protein</fullName>
    </submittedName>
</protein>
<dbReference type="Proteomes" id="UP000681343">
    <property type="component" value="Chromosome"/>
</dbReference>
<dbReference type="AlphaFoldDB" id="A0A810PY62"/>